<evidence type="ECO:0000313" key="2">
    <source>
        <dbReference type="EMBL" id="SNS96662.1"/>
    </source>
</evidence>
<dbReference type="AlphaFoldDB" id="A0A239ITF0"/>
<organism evidence="2 3">
    <name type="scientific">Ekhidna lutea</name>
    <dbReference type="NCBI Taxonomy" id="447679"/>
    <lineage>
        <taxon>Bacteria</taxon>
        <taxon>Pseudomonadati</taxon>
        <taxon>Bacteroidota</taxon>
        <taxon>Cytophagia</taxon>
        <taxon>Cytophagales</taxon>
        <taxon>Reichenbachiellaceae</taxon>
        <taxon>Ekhidna</taxon>
    </lineage>
</organism>
<dbReference type="EMBL" id="FZPD01000003">
    <property type="protein sequence ID" value="SNS96662.1"/>
    <property type="molecule type" value="Genomic_DNA"/>
</dbReference>
<feature type="chain" id="PRO_5012715028" evidence="1">
    <location>
        <begin position="23"/>
        <end position="231"/>
    </location>
</feature>
<proteinExistence type="predicted"/>
<protein>
    <submittedName>
        <fullName evidence="2">Uncharacterized protein</fullName>
    </submittedName>
</protein>
<dbReference type="Proteomes" id="UP000198393">
    <property type="component" value="Unassembled WGS sequence"/>
</dbReference>
<keyword evidence="1" id="KW-0732">Signal</keyword>
<reference evidence="2 3" key="1">
    <citation type="submission" date="2017-06" db="EMBL/GenBank/DDBJ databases">
        <authorList>
            <person name="Kim H.J."/>
            <person name="Triplett B.A."/>
        </authorList>
    </citation>
    <scope>NUCLEOTIDE SEQUENCE [LARGE SCALE GENOMIC DNA]</scope>
    <source>
        <strain evidence="2 3">DSM 19307</strain>
    </source>
</reference>
<evidence type="ECO:0000256" key="1">
    <source>
        <dbReference type="SAM" id="SignalP"/>
    </source>
</evidence>
<accession>A0A239ITF0</accession>
<name>A0A239ITF0_EKHLU</name>
<gene>
    <name evidence="2" type="ORF">SAMN05421640_1813</name>
</gene>
<dbReference type="OrthoDB" id="5476000at2"/>
<evidence type="ECO:0000313" key="3">
    <source>
        <dbReference type="Proteomes" id="UP000198393"/>
    </source>
</evidence>
<sequence length="231" mass="26212">MNNSPKILAGFFCILISFFSVAQLAFEKSPMDSTANNSIIKDLTPPHTDLLPTLTGNYIYGPATRIKFEIIEKESGWETTYFQIADLPYMKSDGRQMMPHDLNDGEYTMQYYSVDKEGNQEQVQEKTIYLDKHGPKVTPYFNITPTSFIEGIPVFSGSVDLIAEIVDNNVGVQKVTYRINEGPIVESDELHTIDFSKELSQLESETIIIEIKAYDTFYNISKTVIAFKTKE</sequence>
<dbReference type="RefSeq" id="WP_089356550.1">
    <property type="nucleotide sequence ID" value="NZ_FZPD01000003.1"/>
</dbReference>
<feature type="signal peptide" evidence="1">
    <location>
        <begin position="1"/>
        <end position="22"/>
    </location>
</feature>
<keyword evidence="3" id="KW-1185">Reference proteome</keyword>